<feature type="region of interest" description="Disordered" evidence="1">
    <location>
        <begin position="22"/>
        <end position="106"/>
    </location>
</feature>
<accession>A0A8H3W5S8</accession>
<evidence type="ECO:0008006" key="5">
    <source>
        <dbReference type="Google" id="ProtNLM"/>
    </source>
</evidence>
<proteinExistence type="predicted"/>
<keyword evidence="2" id="KW-0732">Signal</keyword>
<feature type="signal peptide" evidence="2">
    <location>
        <begin position="1"/>
        <end position="24"/>
    </location>
</feature>
<dbReference type="EMBL" id="WOWK01000090">
    <property type="protein sequence ID" value="KAF0319797.1"/>
    <property type="molecule type" value="Genomic_DNA"/>
</dbReference>
<sequence>MFSSRHSWVFLGALLLVALGSGGGWPSREPAGTRVARHTRRTQRGAVNSTQGKGSEGSEAPGSHGGSTRTLISTPIPRVPRWASNSQSPPTNQRPLSITRQCGHGA</sequence>
<keyword evidence="4" id="KW-1185">Reference proteome</keyword>
<evidence type="ECO:0000313" key="4">
    <source>
        <dbReference type="Proteomes" id="UP000434172"/>
    </source>
</evidence>
<gene>
    <name evidence="3" type="ORF">GQ607_012899</name>
</gene>
<reference evidence="3 4" key="1">
    <citation type="submission" date="2019-12" db="EMBL/GenBank/DDBJ databases">
        <title>A genome sequence resource for the geographically widespread anthracnose pathogen Colletotrichum asianum.</title>
        <authorList>
            <person name="Meng Y."/>
        </authorList>
    </citation>
    <scope>NUCLEOTIDE SEQUENCE [LARGE SCALE GENOMIC DNA]</scope>
    <source>
        <strain evidence="3 4">ICMP 18580</strain>
    </source>
</reference>
<feature type="compositionally biased region" description="Polar residues" evidence="1">
    <location>
        <begin position="83"/>
        <end position="100"/>
    </location>
</feature>
<protein>
    <recommendedName>
        <fullName evidence="5">Secreted protein</fullName>
    </recommendedName>
</protein>
<comment type="caution">
    <text evidence="3">The sequence shown here is derived from an EMBL/GenBank/DDBJ whole genome shotgun (WGS) entry which is preliminary data.</text>
</comment>
<evidence type="ECO:0000256" key="1">
    <source>
        <dbReference type="SAM" id="MobiDB-lite"/>
    </source>
</evidence>
<dbReference type="Proteomes" id="UP000434172">
    <property type="component" value="Unassembled WGS sequence"/>
</dbReference>
<dbReference type="AlphaFoldDB" id="A0A8H3W5S8"/>
<evidence type="ECO:0000256" key="2">
    <source>
        <dbReference type="SAM" id="SignalP"/>
    </source>
</evidence>
<name>A0A8H3W5S8_9PEZI</name>
<feature type="chain" id="PRO_5034038973" description="Secreted protein" evidence="2">
    <location>
        <begin position="25"/>
        <end position="106"/>
    </location>
</feature>
<organism evidence="3 4">
    <name type="scientific">Colletotrichum asianum</name>
    <dbReference type="NCBI Taxonomy" id="702518"/>
    <lineage>
        <taxon>Eukaryota</taxon>
        <taxon>Fungi</taxon>
        <taxon>Dikarya</taxon>
        <taxon>Ascomycota</taxon>
        <taxon>Pezizomycotina</taxon>
        <taxon>Sordariomycetes</taxon>
        <taxon>Hypocreomycetidae</taxon>
        <taxon>Glomerellales</taxon>
        <taxon>Glomerellaceae</taxon>
        <taxon>Colletotrichum</taxon>
        <taxon>Colletotrichum gloeosporioides species complex</taxon>
    </lineage>
</organism>
<evidence type="ECO:0000313" key="3">
    <source>
        <dbReference type="EMBL" id="KAF0319797.1"/>
    </source>
</evidence>